<dbReference type="CDD" id="cd04776">
    <property type="entry name" value="HTH_GnyR"/>
    <property type="match status" value="1"/>
</dbReference>
<feature type="domain" description="HTH merR-type" evidence="2">
    <location>
        <begin position="21"/>
        <end position="88"/>
    </location>
</feature>
<keyword evidence="4" id="KW-1185">Reference proteome</keyword>
<dbReference type="EMBL" id="NBBI01000004">
    <property type="protein sequence ID" value="OWK29328.1"/>
    <property type="molecule type" value="Genomic_DNA"/>
</dbReference>
<dbReference type="SMART" id="SM00422">
    <property type="entry name" value="HTH_MERR"/>
    <property type="match status" value="1"/>
</dbReference>
<dbReference type="InterPro" id="IPR047057">
    <property type="entry name" value="MerR_fam"/>
</dbReference>
<evidence type="ECO:0000313" key="3">
    <source>
        <dbReference type="EMBL" id="OWK29328.1"/>
    </source>
</evidence>
<dbReference type="InterPro" id="IPR000551">
    <property type="entry name" value="MerR-type_HTH_dom"/>
</dbReference>
<dbReference type="SUPFAM" id="SSF46955">
    <property type="entry name" value="Putative DNA-binding domain"/>
    <property type="match status" value="1"/>
</dbReference>
<name>A0A245ZHW5_9SPHN</name>
<sequence length="151" mass="16940">MGVMSVAGVFDSLPPRADRPHFTIGDLAAEFSVTPRALRFYEDEGLIAPERRGTARIYSHRDRARLAWILRGKRVGFSLGEIREMIDLYDVGDGRDTQRAVTIARCRARIDALTAQKRDIDAAIAELEEFVTLIDYPEHASSDHHSSANKD</sequence>
<evidence type="ECO:0000313" key="4">
    <source>
        <dbReference type="Proteomes" id="UP000197290"/>
    </source>
</evidence>
<reference evidence="3 4" key="1">
    <citation type="submission" date="2017-03" db="EMBL/GenBank/DDBJ databases">
        <title>Genome sequence of Sphingomonas dokdonensis DSM 21029.</title>
        <authorList>
            <person name="Poehlein A."/>
            <person name="Wuebbeler J.H."/>
            <person name="Steinbuechel A."/>
            <person name="Daniel R."/>
        </authorList>
    </citation>
    <scope>NUCLEOTIDE SEQUENCE [LARGE SCALE GENOMIC DNA]</scope>
    <source>
        <strain evidence="3 4">DSM 21029</strain>
    </source>
</reference>
<dbReference type="AlphaFoldDB" id="A0A245ZHW5"/>
<dbReference type="PROSITE" id="PS50937">
    <property type="entry name" value="HTH_MERR_2"/>
    <property type="match status" value="1"/>
</dbReference>
<evidence type="ECO:0000259" key="2">
    <source>
        <dbReference type="PROSITE" id="PS50937"/>
    </source>
</evidence>
<keyword evidence="1" id="KW-0238">DNA-binding</keyword>
<dbReference type="Gene3D" id="1.10.1660.10">
    <property type="match status" value="1"/>
</dbReference>
<proteinExistence type="predicted"/>
<dbReference type="PANTHER" id="PTHR30204">
    <property type="entry name" value="REDOX-CYCLING DRUG-SENSING TRANSCRIPTIONAL ACTIVATOR SOXR"/>
    <property type="match status" value="1"/>
</dbReference>
<dbReference type="PANTHER" id="PTHR30204:SF58">
    <property type="entry name" value="HTH-TYPE TRANSCRIPTIONAL REGULATOR YFMP"/>
    <property type="match status" value="1"/>
</dbReference>
<dbReference type="Proteomes" id="UP000197290">
    <property type="component" value="Unassembled WGS sequence"/>
</dbReference>
<accession>A0A245ZHW5</accession>
<dbReference type="GO" id="GO:0003677">
    <property type="term" value="F:DNA binding"/>
    <property type="evidence" value="ECO:0007669"/>
    <property type="project" value="UniProtKB-KW"/>
</dbReference>
<dbReference type="GO" id="GO:0003700">
    <property type="term" value="F:DNA-binding transcription factor activity"/>
    <property type="evidence" value="ECO:0007669"/>
    <property type="project" value="InterPro"/>
</dbReference>
<comment type="caution">
    <text evidence="3">The sequence shown here is derived from an EMBL/GenBank/DDBJ whole genome shotgun (WGS) entry which is preliminary data.</text>
</comment>
<dbReference type="InterPro" id="IPR009061">
    <property type="entry name" value="DNA-bd_dom_put_sf"/>
</dbReference>
<protein>
    <submittedName>
        <fullName evidence="3">HTH-type transcriptional regulator ZntR</fullName>
    </submittedName>
</protein>
<organism evidence="3 4">
    <name type="scientific">Sphingomonas dokdonensis</name>
    <dbReference type="NCBI Taxonomy" id="344880"/>
    <lineage>
        <taxon>Bacteria</taxon>
        <taxon>Pseudomonadati</taxon>
        <taxon>Pseudomonadota</taxon>
        <taxon>Alphaproteobacteria</taxon>
        <taxon>Sphingomonadales</taxon>
        <taxon>Sphingomonadaceae</taxon>
        <taxon>Sphingomonas</taxon>
    </lineage>
</organism>
<evidence type="ECO:0000256" key="1">
    <source>
        <dbReference type="ARBA" id="ARBA00023125"/>
    </source>
</evidence>
<dbReference type="Pfam" id="PF13411">
    <property type="entry name" value="MerR_1"/>
    <property type="match status" value="1"/>
</dbReference>
<gene>
    <name evidence="3" type="primary">zntR</name>
    <name evidence="3" type="ORF">SPDO_23130</name>
</gene>